<evidence type="ECO:0000313" key="3">
    <source>
        <dbReference type="Proteomes" id="UP001565220"/>
    </source>
</evidence>
<evidence type="ECO:0000259" key="1">
    <source>
        <dbReference type="Pfam" id="PF12641"/>
    </source>
</evidence>
<protein>
    <submittedName>
        <fullName evidence="2">Flavodoxin family protein</fullName>
    </submittedName>
</protein>
<dbReference type="InterPro" id="IPR029039">
    <property type="entry name" value="Flavoprotein-like_sf"/>
</dbReference>
<proteinExistence type="predicted"/>
<dbReference type="Pfam" id="PF12641">
    <property type="entry name" value="Flavodoxin_3"/>
    <property type="match status" value="1"/>
</dbReference>
<name>A0ABV4DV81_9CLOT</name>
<dbReference type="Gene3D" id="3.40.50.360">
    <property type="match status" value="1"/>
</dbReference>
<gene>
    <name evidence="2" type="ORF">AB8S09_04435</name>
</gene>
<dbReference type="Proteomes" id="UP001565220">
    <property type="component" value="Unassembled WGS sequence"/>
</dbReference>
<feature type="domain" description="Flavodoxin-like" evidence="1">
    <location>
        <begin position="5"/>
        <end position="86"/>
    </location>
</feature>
<reference evidence="2 3" key="1">
    <citation type="submission" date="2024-08" db="EMBL/GenBank/DDBJ databases">
        <title>Clostridium lapicellarii sp. nov., and Clostridium renhuaiense sp. nov., two species isolated from the mud in a fermentation cellar used for producing sauce-flavour Chinese liquors.</title>
        <authorList>
            <person name="Yang F."/>
            <person name="Wang H."/>
            <person name="Chen L.Q."/>
            <person name="Zhou N."/>
            <person name="Lu J.J."/>
            <person name="Pu X.X."/>
            <person name="Wan B."/>
            <person name="Wang L."/>
            <person name="Liu S.J."/>
        </authorList>
    </citation>
    <scope>NUCLEOTIDE SEQUENCE [LARGE SCALE GENOMIC DNA]</scope>
    <source>
        <strain evidence="2 3">MT-113</strain>
    </source>
</reference>
<dbReference type="SUPFAM" id="SSF52218">
    <property type="entry name" value="Flavoproteins"/>
    <property type="match status" value="1"/>
</dbReference>
<evidence type="ECO:0000313" key="2">
    <source>
        <dbReference type="EMBL" id="MEY8762897.1"/>
    </source>
</evidence>
<keyword evidence="3" id="KW-1185">Reference proteome</keyword>
<dbReference type="InterPro" id="IPR008254">
    <property type="entry name" value="Flavodoxin/NO_synth"/>
</dbReference>
<sequence>MKIAVRYYTRTGNTKKLADEIAETVGAEAKTVNEKLTDDVDVLFLGSSVYAAGVDAQVKKFIEDIDVTFGKIVNFSTAAILKSTYSQVKKLADKRGINVSSREYHCRGSFGPIHRGKPDAADLKRVSQFAKSFLEGKR</sequence>
<dbReference type="RefSeq" id="WP_369868543.1">
    <property type="nucleotide sequence ID" value="NZ_JBGFFE010000004.1"/>
</dbReference>
<dbReference type="EMBL" id="JBGFFE010000004">
    <property type="protein sequence ID" value="MEY8762897.1"/>
    <property type="molecule type" value="Genomic_DNA"/>
</dbReference>
<accession>A0ABV4DV81</accession>
<organism evidence="2 3">
    <name type="scientific">Clostridium lapidicellarium</name>
    <dbReference type="NCBI Taxonomy" id="3240931"/>
    <lineage>
        <taxon>Bacteria</taxon>
        <taxon>Bacillati</taxon>
        <taxon>Bacillota</taxon>
        <taxon>Clostridia</taxon>
        <taxon>Eubacteriales</taxon>
        <taxon>Clostridiaceae</taxon>
        <taxon>Clostridium</taxon>
    </lineage>
</organism>
<comment type="caution">
    <text evidence="2">The sequence shown here is derived from an EMBL/GenBank/DDBJ whole genome shotgun (WGS) entry which is preliminary data.</text>
</comment>